<proteinExistence type="predicted"/>
<gene>
    <name evidence="1" type="ORF">c7_L117</name>
</gene>
<name>H2E9W0_9VIRU</name>
<dbReference type="EMBL" id="JN885990">
    <property type="protein sequence ID" value="AEX61183.1"/>
    <property type="molecule type" value="Genomic_DNA"/>
</dbReference>
<protein>
    <submittedName>
        <fullName evidence="1">Putative ankyrin repeat protein</fullName>
    </submittedName>
</protein>
<organism evidence="1">
    <name type="scientific">Megavirus courdo7</name>
    <dbReference type="NCBI Taxonomy" id="1128135"/>
    <lineage>
        <taxon>Viruses</taxon>
        <taxon>Varidnaviria</taxon>
        <taxon>Bamfordvirae</taxon>
        <taxon>Nucleocytoviricota</taxon>
        <taxon>Megaviricetes</taxon>
        <taxon>Imitervirales</taxon>
        <taxon>Mimiviridae</taxon>
        <taxon>Megamimivirinae</taxon>
        <taxon>Megavirus</taxon>
    </lineage>
</organism>
<evidence type="ECO:0000313" key="1">
    <source>
        <dbReference type="EMBL" id="AEX61183.1"/>
    </source>
</evidence>
<accession>H2E9W0</accession>
<reference evidence="1" key="1">
    <citation type="submission" date="2011-10" db="EMBL/GenBank/DDBJ databases">
        <title>Provirophages and transpovirons: unique mobilome of giant viruses.</title>
        <authorList>
            <person name="Desnues C."/>
            <person name="LaScola B."/>
            <person name="Yutin N."/>
            <person name="Fournous G."/>
            <person name="Koonin E."/>
            <person name="Raoult D."/>
        </authorList>
    </citation>
    <scope>NUCLEOTIDE SEQUENCE</scope>
    <source>
        <strain evidence="1">Mv13-c7</strain>
    </source>
</reference>
<sequence length="72" mass="8710">MDYCSYIEILDWWINSGLELKYSKKAINRILGSKNMDEYMDVLNWWINSGLELKYSEKYSDKMSEILNNHHK</sequence>